<gene>
    <name evidence="2" type="ordered locus">Dshi_2454</name>
</gene>
<evidence type="ECO:0000313" key="2">
    <source>
        <dbReference type="EMBL" id="ABV94188.1"/>
    </source>
</evidence>
<evidence type="ECO:0000313" key="3">
    <source>
        <dbReference type="Proteomes" id="UP000006833"/>
    </source>
</evidence>
<dbReference type="RefSeq" id="WP_012179119.1">
    <property type="nucleotide sequence ID" value="NC_009952.1"/>
</dbReference>
<accession>A8LS95</accession>
<organism evidence="2 3">
    <name type="scientific">Dinoroseobacter shibae (strain DSM 16493 / NCIMB 14021 / DFL 12)</name>
    <dbReference type="NCBI Taxonomy" id="398580"/>
    <lineage>
        <taxon>Bacteria</taxon>
        <taxon>Pseudomonadati</taxon>
        <taxon>Pseudomonadota</taxon>
        <taxon>Alphaproteobacteria</taxon>
        <taxon>Rhodobacterales</taxon>
        <taxon>Roseobacteraceae</taxon>
        <taxon>Dinoroseobacter</taxon>
    </lineage>
</organism>
<feature type="domain" description="Pvc16 N-terminal" evidence="1">
    <location>
        <begin position="9"/>
        <end position="173"/>
    </location>
</feature>
<proteinExistence type="predicted"/>
<dbReference type="Pfam" id="PF14065">
    <property type="entry name" value="Pvc16_N"/>
    <property type="match status" value="1"/>
</dbReference>
<evidence type="ECO:0000259" key="1">
    <source>
        <dbReference type="Pfam" id="PF14065"/>
    </source>
</evidence>
<dbReference type="Proteomes" id="UP000006833">
    <property type="component" value="Chromosome"/>
</dbReference>
<dbReference type="eggNOG" id="ENOG5032Z3H">
    <property type="taxonomic scope" value="Bacteria"/>
</dbReference>
<protein>
    <recommendedName>
        <fullName evidence="1">Pvc16 N-terminal domain-containing protein</fullName>
    </recommendedName>
</protein>
<dbReference type="InterPro" id="IPR025351">
    <property type="entry name" value="Pvc16_N"/>
</dbReference>
<dbReference type="EMBL" id="CP000830">
    <property type="protein sequence ID" value="ABV94188.1"/>
    <property type="molecule type" value="Genomic_DNA"/>
</dbReference>
<dbReference type="KEGG" id="dsh:Dshi_2454"/>
<reference evidence="3" key="1">
    <citation type="journal article" date="2010" name="ISME J.">
        <title>The complete genome sequence of the algal symbiont Dinoroseobacter shibae: a hitchhiker's guide to life in the sea.</title>
        <authorList>
            <person name="Wagner-Dobler I."/>
            <person name="Ballhausen B."/>
            <person name="Berger M."/>
            <person name="Brinkhoff T."/>
            <person name="Buchholz I."/>
            <person name="Bunk B."/>
            <person name="Cypionka H."/>
            <person name="Daniel R."/>
            <person name="Drepper T."/>
            <person name="Gerdts G."/>
            <person name="Hahnke S."/>
            <person name="Han C."/>
            <person name="Jahn D."/>
            <person name="Kalhoefer D."/>
            <person name="Kiss H."/>
            <person name="Klenk H.P."/>
            <person name="Kyrpides N."/>
            <person name="Liebl W."/>
            <person name="Liesegang H."/>
            <person name="Meincke L."/>
            <person name="Pati A."/>
            <person name="Petersen J."/>
            <person name="Piekarski T."/>
            <person name="Pommerenke C."/>
            <person name="Pradella S."/>
            <person name="Pukall R."/>
            <person name="Rabus R."/>
            <person name="Stackebrandt E."/>
            <person name="Thole S."/>
            <person name="Thompson L."/>
            <person name="Tielen P."/>
            <person name="Tomasch J."/>
            <person name="von Jan M."/>
            <person name="Wanphrut N."/>
            <person name="Wichels A."/>
            <person name="Zech H."/>
            <person name="Simon M."/>
        </authorList>
    </citation>
    <scope>NUCLEOTIDE SEQUENCE [LARGE SCALE GENOMIC DNA]</scope>
    <source>
        <strain evidence="3">DSM 16493 / NCIMB 14021 / DFL 12</strain>
    </source>
</reference>
<sequence>MIDATLKFLTAMLNEELRTRFAAASDLVALESVARDPGAGGEETANRLVLTLVNIEREGTAGNTGRVYREEGGVTRRAPQPLNINLIFLLSANFPDQYADGLRVLSAGIGAFQARPLFTPQSDPTLPEGIERLSVEWRDLDLQSIHNLWTVLGGTYLPSAVYKARMLVVEDGFVGTDVSRITSTAVET</sequence>
<dbReference type="AlphaFoldDB" id="A8LS95"/>
<dbReference type="HOGENOM" id="CLU_110138_0_0_5"/>
<name>A8LS95_DINSH</name>
<dbReference type="STRING" id="398580.Dshi_2454"/>
<keyword evidence="3" id="KW-1185">Reference proteome</keyword>
<dbReference type="OrthoDB" id="7560784at2"/>